<dbReference type="InterPro" id="IPR011256">
    <property type="entry name" value="Reg_factor_effector_dom_sf"/>
</dbReference>
<dbReference type="Pfam" id="PF04832">
    <property type="entry name" value="SOUL"/>
    <property type="match status" value="2"/>
</dbReference>
<gene>
    <name evidence="3" type="ORF">F1559_001477</name>
</gene>
<keyword evidence="4" id="KW-1185">Reference proteome</keyword>
<dbReference type="AlphaFoldDB" id="A0A7J7ICM9"/>
<dbReference type="OrthoDB" id="3869at2759"/>
<organism evidence="3 4">
    <name type="scientific">Cyanidiococcus yangmingshanensis</name>
    <dbReference type="NCBI Taxonomy" id="2690220"/>
    <lineage>
        <taxon>Eukaryota</taxon>
        <taxon>Rhodophyta</taxon>
        <taxon>Bangiophyceae</taxon>
        <taxon>Cyanidiales</taxon>
        <taxon>Cyanidiaceae</taxon>
        <taxon>Cyanidiococcus</taxon>
    </lineage>
</organism>
<evidence type="ECO:0008006" key="5">
    <source>
        <dbReference type="Google" id="ProtNLM"/>
    </source>
</evidence>
<accession>A0A7J7ICM9</accession>
<protein>
    <recommendedName>
        <fullName evidence="5">SOUL heme-binding protein</fullName>
    </recommendedName>
</protein>
<evidence type="ECO:0000313" key="4">
    <source>
        <dbReference type="Proteomes" id="UP000530660"/>
    </source>
</evidence>
<evidence type="ECO:0000313" key="3">
    <source>
        <dbReference type="EMBL" id="KAF6000429.1"/>
    </source>
</evidence>
<dbReference type="PANTHER" id="PTHR11220">
    <property type="entry name" value="HEME-BINDING PROTEIN-RELATED"/>
    <property type="match status" value="1"/>
</dbReference>
<evidence type="ECO:0000256" key="1">
    <source>
        <dbReference type="ARBA" id="ARBA00009817"/>
    </source>
</evidence>
<name>A0A7J7ICM9_9RHOD</name>
<proteinExistence type="inferred from homology"/>
<dbReference type="SUPFAM" id="SSF55136">
    <property type="entry name" value="Probable bacterial effector-binding domain"/>
    <property type="match status" value="2"/>
</dbReference>
<dbReference type="EMBL" id="VWRR01000020">
    <property type="protein sequence ID" value="KAF6000429.1"/>
    <property type="molecule type" value="Genomic_DNA"/>
</dbReference>
<dbReference type="PANTHER" id="PTHR11220:SF58">
    <property type="entry name" value="SOUL HEME-BINDING FAMILY PROTEIN"/>
    <property type="match status" value="1"/>
</dbReference>
<comment type="similarity">
    <text evidence="1">Belongs to the HEBP family.</text>
</comment>
<dbReference type="Proteomes" id="UP000530660">
    <property type="component" value="Unassembled WGS sequence"/>
</dbReference>
<sequence>MGTVLGKVSVETPKYELLSQTERYEIRKYAPLVAAEVRASEIFGSGETQKRQLDSMGFRLLANYIGAIGKPANHSATGQDPEAVAMTAPVVNKPEQIAMTAPVVTTEVEGAPRTRELSGQGTSGDGKSSRIGGTMAFYLPSKYDSIEKAPVPEDKRVHLVQIPARKVAVCIFSGNVDMISSRKQAIDLFQALRADHIPMKGEPKTLDEAVWSLARYNPPWSLPWRKRNEVQIELEM</sequence>
<dbReference type="Gene3D" id="3.20.80.10">
    <property type="entry name" value="Regulatory factor, effector binding domain"/>
    <property type="match status" value="1"/>
</dbReference>
<evidence type="ECO:0000256" key="2">
    <source>
        <dbReference type="SAM" id="MobiDB-lite"/>
    </source>
</evidence>
<dbReference type="InterPro" id="IPR006917">
    <property type="entry name" value="SOUL_heme-bd"/>
</dbReference>
<reference evidence="3 4" key="1">
    <citation type="journal article" date="2020" name="J. Phycol.">
        <title>Comparative genome analysis reveals Cyanidiococcus gen. nov., a new extremophilic red algal genus sister to Cyanidioschyzon (Cyanidioschyzonaceae, Rhodophyta).</title>
        <authorList>
            <person name="Liu S.-L."/>
            <person name="Chiang Y.-R."/>
            <person name="Yoon H.S."/>
            <person name="Fu H.-Y."/>
        </authorList>
    </citation>
    <scope>NUCLEOTIDE SEQUENCE [LARGE SCALE GENOMIC DNA]</scope>
    <source>
        <strain evidence="3 4">THAL066</strain>
    </source>
</reference>
<comment type="caution">
    <text evidence="3">The sequence shown here is derived from an EMBL/GenBank/DDBJ whole genome shotgun (WGS) entry which is preliminary data.</text>
</comment>
<feature type="region of interest" description="Disordered" evidence="2">
    <location>
        <begin position="108"/>
        <end position="128"/>
    </location>
</feature>